<proteinExistence type="predicted"/>
<comment type="caution">
    <text evidence="2">The sequence shown here is derived from an EMBL/GenBank/DDBJ whole genome shotgun (WGS) entry which is preliminary data.</text>
</comment>
<dbReference type="EMBL" id="JAAGWZ010000002">
    <property type="protein sequence ID" value="NEM91384.1"/>
    <property type="molecule type" value="Genomic_DNA"/>
</dbReference>
<dbReference type="RefSeq" id="WP_163473061.1">
    <property type="nucleotide sequence ID" value="NZ_JAAGWZ010000002.1"/>
</dbReference>
<name>A0A7C9TRL1_9MICO</name>
<feature type="transmembrane region" description="Helical" evidence="1">
    <location>
        <begin position="21"/>
        <end position="46"/>
    </location>
</feature>
<accession>A0A7C9TRL1</accession>
<protein>
    <submittedName>
        <fullName evidence="2">Uncharacterized protein</fullName>
    </submittedName>
</protein>
<evidence type="ECO:0000313" key="2">
    <source>
        <dbReference type="EMBL" id="NEM91384.1"/>
    </source>
</evidence>
<dbReference type="AlphaFoldDB" id="A0A7C9TRL1"/>
<keyword evidence="3" id="KW-1185">Reference proteome</keyword>
<reference evidence="2 3" key="1">
    <citation type="journal article" date="2014" name="Int. J. Syst. Evol. Microbiol.">
        <title>Description of Galbitalea soli gen. nov., sp. nov., and Frondihabitans sucicola sp. nov.</title>
        <authorList>
            <person name="Kim S.J."/>
            <person name="Lim J.M."/>
            <person name="Ahn J.H."/>
            <person name="Weon H.Y."/>
            <person name="Hamada M."/>
            <person name="Suzuki K."/>
            <person name="Ahn T.Y."/>
            <person name="Kwon S.W."/>
        </authorList>
    </citation>
    <scope>NUCLEOTIDE SEQUENCE [LARGE SCALE GENOMIC DNA]</scope>
    <source>
        <strain evidence="2 3">NBRC 108727</strain>
    </source>
</reference>
<evidence type="ECO:0000313" key="3">
    <source>
        <dbReference type="Proteomes" id="UP000479756"/>
    </source>
</evidence>
<dbReference type="Proteomes" id="UP000479756">
    <property type="component" value="Unassembled WGS sequence"/>
</dbReference>
<organism evidence="2 3">
    <name type="scientific">Galbitalea soli</name>
    <dbReference type="NCBI Taxonomy" id="1268042"/>
    <lineage>
        <taxon>Bacteria</taxon>
        <taxon>Bacillati</taxon>
        <taxon>Actinomycetota</taxon>
        <taxon>Actinomycetes</taxon>
        <taxon>Micrococcales</taxon>
        <taxon>Microbacteriaceae</taxon>
        <taxon>Galbitalea</taxon>
    </lineage>
</organism>
<keyword evidence="1" id="KW-0812">Transmembrane</keyword>
<keyword evidence="1" id="KW-0472">Membrane</keyword>
<sequence length="138" mass="14994">MRTEWGGIRVSATSDRKPKIIARWVVLWVVSAAAVVGSWTFLWSIIDTPVKDITLVNDTGSAVTLQNCVDGRSDLDVGETLTITAPLRIGFDRCVVYSARTLSYQGCLILHLPNIAEGATVPISDLDAGVRFSACDRE</sequence>
<evidence type="ECO:0000256" key="1">
    <source>
        <dbReference type="SAM" id="Phobius"/>
    </source>
</evidence>
<gene>
    <name evidence="2" type="ORF">G3T37_08435</name>
</gene>
<keyword evidence="1" id="KW-1133">Transmembrane helix</keyword>